<comment type="caution">
    <text evidence="1">The sequence shown here is derived from an EMBL/GenBank/DDBJ whole genome shotgun (WGS) entry which is preliminary data.</text>
</comment>
<name>A0A409XQR3_PSICY</name>
<protein>
    <submittedName>
        <fullName evidence="1">Uncharacterized protein</fullName>
    </submittedName>
</protein>
<organism evidence="1 2">
    <name type="scientific">Psilocybe cyanescens</name>
    <dbReference type="NCBI Taxonomy" id="93625"/>
    <lineage>
        <taxon>Eukaryota</taxon>
        <taxon>Fungi</taxon>
        <taxon>Dikarya</taxon>
        <taxon>Basidiomycota</taxon>
        <taxon>Agaricomycotina</taxon>
        <taxon>Agaricomycetes</taxon>
        <taxon>Agaricomycetidae</taxon>
        <taxon>Agaricales</taxon>
        <taxon>Agaricineae</taxon>
        <taxon>Strophariaceae</taxon>
        <taxon>Psilocybe</taxon>
    </lineage>
</organism>
<keyword evidence="2" id="KW-1185">Reference proteome</keyword>
<accession>A0A409XQR3</accession>
<sequence length="529" mass="59911">MAKSTANRKTIVSNAARDLVRALEKLGLRCILIQDMAAFLQGSKVVPKDVKLVVLPQSEGILFKDQLGRYLVDQYPSKFRVRQRKNKSDVWSYYDSSISPPKKTFCDFELITVKNPPPPEYRSELTSRIDGLPVISLLSIVVDQVCDLLAQYDSSPNQNDFVRRPPRKLCQTLRTLLPTSGHSICTPTDKSFRLEALDCFVRASALFPEFSSGLSTLIRVCQNIKTVRLARPDGLPVLDVAHFFRGIDLAFESRRELSLPVNSTEESATVTTASPIEPSEKAFSLPESDASTLHEIKTTAQFRTDVTCLVAKKVVDILQNIGVESALFGSLACHLYGNERAPNDIDIITFPPSGRLMTAEWVKQAIYNGDPENFVLEYGKNPNITYRVLYYRVTDDLAPSNTFHKDKCKVDVLLPGTLHLPCLTSYNIKWRENLPVVPFSLLLLQKLQGWDDHRRMPEPYKFEKHVVDASDVQSLLQLEHAVPLRFSKPWNNRSLFSEDFFKLSLKRVKEFSAMYPACSDEWARLGFEL</sequence>
<dbReference type="OrthoDB" id="3133286at2759"/>
<evidence type="ECO:0000313" key="2">
    <source>
        <dbReference type="Proteomes" id="UP000283269"/>
    </source>
</evidence>
<reference evidence="1 2" key="1">
    <citation type="journal article" date="2018" name="Evol. Lett.">
        <title>Horizontal gene cluster transfer increased hallucinogenic mushroom diversity.</title>
        <authorList>
            <person name="Reynolds H.T."/>
            <person name="Vijayakumar V."/>
            <person name="Gluck-Thaler E."/>
            <person name="Korotkin H.B."/>
            <person name="Matheny P.B."/>
            <person name="Slot J.C."/>
        </authorList>
    </citation>
    <scope>NUCLEOTIDE SEQUENCE [LARGE SCALE GENOMIC DNA]</scope>
    <source>
        <strain evidence="1 2">2631</strain>
    </source>
</reference>
<dbReference type="Gene3D" id="3.30.460.40">
    <property type="match status" value="1"/>
</dbReference>
<proteinExistence type="predicted"/>
<dbReference type="AlphaFoldDB" id="A0A409XQR3"/>
<gene>
    <name evidence="1" type="ORF">CVT25_011933</name>
</gene>
<dbReference type="Proteomes" id="UP000283269">
    <property type="component" value="Unassembled WGS sequence"/>
</dbReference>
<dbReference type="EMBL" id="NHYD01000860">
    <property type="protein sequence ID" value="PPQ93057.1"/>
    <property type="molecule type" value="Genomic_DNA"/>
</dbReference>
<dbReference type="SUPFAM" id="SSF81301">
    <property type="entry name" value="Nucleotidyltransferase"/>
    <property type="match status" value="1"/>
</dbReference>
<dbReference type="InterPro" id="IPR043519">
    <property type="entry name" value="NT_sf"/>
</dbReference>
<dbReference type="InParanoid" id="A0A409XQR3"/>
<evidence type="ECO:0000313" key="1">
    <source>
        <dbReference type="EMBL" id="PPQ93057.1"/>
    </source>
</evidence>